<keyword evidence="1" id="KW-0863">Zinc-finger</keyword>
<evidence type="ECO:0000256" key="2">
    <source>
        <dbReference type="SAM" id="MobiDB-lite"/>
    </source>
</evidence>
<feature type="domain" description="CCHC-type" evidence="3">
    <location>
        <begin position="1461"/>
        <end position="1477"/>
    </location>
</feature>
<dbReference type="InterPro" id="IPR036691">
    <property type="entry name" value="Endo/exonu/phosph_ase_sf"/>
</dbReference>
<evidence type="ECO:0000313" key="5">
    <source>
        <dbReference type="Proteomes" id="UP000719412"/>
    </source>
</evidence>
<organism evidence="4 5">
    <name type="scientific">Tenebrio molitor</name>
    <name type="common">Yellow mealworm beetle</name>
    <dbReference type="NCBI Taxonomy" id="7067"/>
    <lineage>
        <taxon>Eukaryota</taxon>
        <taxon>Metazoa</taxon>
        <taxon>Ecdysozoa</taxon>
        <taxon>Arthropoda</taxon>
        <taxon>Hexapoda</taxon>
        <taxon>Insecta</taxon>
        <taxon>Pterygota</taxon>
        <taxon>Neoptera</taxon>
        <taxon>Endopterygota</taxon>
        <taxon>Coleoptera</taxon>
        <taxon>Polyphaga</taxon>
        <taxon>Cucujiformia</taxon>
        <taxon>Tenebrionidae</taxon>
        <taxon>Tenebrio</taxon>
    </lineage>
</organism>
<dbReference type="Gene3D" id="3.60.10.10">
    <property type="entry name" value="Endonuclease/exonuclease/phosphatase"/>
    <property type="match status" value="1"/>
</dbReference>
<dbReference type="SUPFAM" id="SSF56219">
    <property type="entry name" value="DNase I-like"/>
    <property type="match status" value="1"/>
</dbReference>
<dbReference type="InterPro" id="IPR036875">
    <property type="entry name" value="Znf_CCHC_sf"/>
</dbReference>
<feature type="region of interest" description="Disordered" evidence="2">
    <location>
        <begin position="621"/>
        <end position="659"/>
    </location>
</feature>
<dbReference type="Pfam" id="PF14529">
    <property type="entry name" value="Exo_endo_phos_2"/>
    <property type="match status" value="1"/>
</dbReference>
<protein>
    <recommendedName>
        <fullName evidence="3">CCHC-type domain-containing protein</fullName>
    </recommendedName>
</protein>
<proteinExistence type="predicted"/>
<feature type="compositionally biased region" description="Basic and acidic residues" evidence="2">
    <location>
        <begin position="1806"/>
        <end position="1820"/>
    </location>
</feature>
<evidence type="ECO:0000256" key="1">
    <source>
        <dbReference type="PROSITE-ProRule" id="PRU00047"/>
    </source>
</evidence>
<sequence length="2339" mass="265965">MANEVPTFVQLPQEDLQKLLDEVAVLRQEVLILRQEKEEHHQYLAISDARIHVLEEGQKVTDVSPPNSPHLAHPEQAEPSIELEEVVESAPQPPFKEVRGRRSSLVPAGSLHQRRHPRRPNTAIPRPFRPSHPGPGPPNQWRNKKNPAESKIPPIIIRDASKWSSISSGMQARRIAPKPCVDGIRVNPGSERKPPGKPHKTLRKIALHREANLPTIKEFLQDDARKFYAKAAVHPNPLLRESVNYDENGWHKRVCSSDRTEAPTPTIFPQILFQSNASSRTKLTHHHQVCFRFRTRTDFSSEDQVNGIQTDMLFPYFRIISWQLSPGSRSVKTCSFLLFRLLLEPTPSNKKRSSDSWTTIHQVQASSCHYGASRPSGPKPRSYKLAPNVEPISTRRREGPSGSPLTRSIDEHKIPYPSNGKTHQHWNNNPKGKTWRRDPPFWGNFYPTNRFPHRKNSDDTGADISRANGSGTIERKCPKNFNLHLSRSGWPTGRNQRLNIATRIRKGTRSSRTTGGFHPIGVHRMRRRISKKELPLVLVELPPSEKNIFELKTVCFLTVNVEKPRRNGCQWFHHSQRNCRAALRGKNHSSNTCEKSKETPAICGESHTASYRGCCKCPQPKNVPAKPRQQQKPKPPSENEKSKSAPEIAPQVKKAPGPDNIPNKALKLLPDKVVVALTTIINASLRLCHFPSRWKKANVIFIPKPGKDPKFPQNHRPISLLSSIGKVLEKVILTRLVRATNENRVLPDEQFGFRPQHSTSDQLIHVIEFIARSNGQIDYFILCESKLSRESRKYFLSDDTAILTRSWSPVVITERLQRATKSLETWFRLWRIDVNPDKSSAILFTRRRLHRPVGEIVMFDQPIPWKNEVRYLGISFDNYLRFNAKLEHAKTRGQMVRGQLNSLVNQVHQEQNHHLPNNDPTDHDVRLCDLGERVLHATPEAAVRILNSIEKRTSQPTKNSCRMTEILCESGCTALEPLPHDTDPFTEEDLNRLIQEIKPNKAPGTDRLPGRLINLLHPWTGRSLLRIYNACWSRGYFPQTWKSGNLVVLLKDPSGDMGSVKNYRPISILPTPLHYRRSLMAVYDSPRKYVITTSQVRSTTSGGLFSTLRDKHLRHEILAIIKSYLTDRMVLFTQGDGSILGPTLWNLLLYPLLNAEWPEGTKVVAYADDLAIIVAHDSRQILKTVAQTVLDLTVFMVHKSPPRVHQRDIRLLLYDALNPKHHSGPSSSCRPPLGTNRLGSPKDNISRCNSPHIDIRLTNVDKQVKSHQSPKELSIAVWYFRAPSSYVSVSTDAVGVLAGLLPMDLEIDRANTLKALKRGQASVSGAESHMHFSQTSPLNWPHLPNRTSCGHKSSPAMANSAAIFIGLAKKICPGATDDPIHRILECPKYLAAQELIHEEIRAWPPELSMVPALCNGQIFVELATATPSTIDIEPEQHLLKKGIVFSSWRSHNIRDFLTVTRCYNCQRFGHIAKHCRSEKQCGYCSSTENESRDCRHKLGETATNKIVGQMRNNNVALALVQEPYEYIRINRGNHAIPCTHGISVASINDKPFKSAILYNSDYIQLLLVSQLSTNHITVIYAVINGSQLFFTSVYFPPHANIEAELTGIMDETAEYKVYIGGDFNVRSTLWHDIRDDQKSQALEEFSARNKLEIINREGSSPTFQSPKGFIDITLSTWNATADVSEWSVDTELITSDHNALRVKVMNKTVYDQSTHNTPDHILDCTVGLSVEETMTHLVNNLLPDDVAATNSGEQQALQRDYNSFTHLDLTEDPFTQDELDVLIAELKRNRATGTDGIKGSINKYDPLTKHPDSDTDRESTQQEDDSNPRPPQPIIIHGRYVINESLQLLDSVTKVKVDLKPTRSNIIIFAKTNEDYTNIKSTLKDKSDIEWHNYTTKEDKTHAFVVFALDNKPEPEELKTELLEKSIATKNIFLMKNTKYPTYVVITDKNTTLPGLQTKRLKYMTEKRINKPEPKQQFVEAPRPEQNPWKKPEQNPQKNPEPETSTNQPPTNCASKITGEDKKQIQDFLELIEEIKKLNELINITKMLPLQRRIEEPDNDGTTIETAAIQLTAGGATIVGAYNPPHNHYKTPTFSLAIKQINTLSHIGTTVTSDHLPLVTNLTLAGPPERTIFIPIDDYNQTNWQTYKRQISEHLPEIIQTTNPNAIDAQVTQFTETAKGISVPRKYIPINKRPIPRPILNKIHEKRKVHRRYIQTRDLNKYREDEWIDICRSLNYRDGKSFWSRFQQITGQKKHSNHHVSHQNQILNTPQEKAQILLQIHQVPDDPHFDNRFFNKVTQNVTNFFNAAPNPPNRLPLDDLSLSEQVHIEEITAHIRYLR</sequence>
<dbReference type="GO" id="GO:0003676">
    <property type="term" value="F:nucleic acid binding"/>
    <property type="evidence" value="ECO:0007669"/>
    <property type="project" value="InterPro"/>
</dbReference>
<dbReference type="PROSITE" id="PS50158">
    <property type="entry name" value="ZF_CCHC"/>
    <property type="match status" value="1"/>
</dbReference>
<feature type="region of interest" description="Disordered" evidence="2">
    <location>
        <begin position="1221"/>
        <end position="1245"/>
    </location>
</feature>
<dbReference type="Pfam" id="PF07530">
    <property type="entry name" value="PRE_C2HC"/>
    <property type="match status" value="1"/>
</dbReference>
<gene>
    <name evidence="4" type="ORF">GEV33_005606</name>
</gene>
<dbReference type="Gene3D" id="4.10.60.10">
    <property type="entry name" value="Zinc finger, CCHC-type"/>
    <property type="match status" value="1"/>
</dbReference>
<comment type="caution">
    <text evidence="4">The sequence shown here is derived from an EMBL/GenBank/DDBJ whole genome shotgun (WGS) entry which is preliminary data.</text>
</comment>
<keyword evidence="1" id="KW-0479">Metal-binding</keyword>
<feature type="compositionally biased region" description="Pro residues" evidence="2">
    <location>
        <begin position="127"/>
        <end position="138"/>
    </location>
</feature>
<dbReference type="PANTHER" id="PTHR19446">
    <property type="entry name" value="REVERSE TRANSCRIPTASES"/>
    <property type="match status" value="1"/>
</dbReference>
<dbReference type="SMART" id="SM00343">
    <property type="entry name" value="ZnF_C2HC"/>
    <property type="match status" value="1"/>
</dbReference>
<evidence type="ECO:0000259" key="3">
    <source>
        <dbReference type="PROSITE" id="PS50158"/>
    </source>
</evidence>
<feature type="region of interest" description="Disordered" evidence="2">
    <location>
        <begin position="89"/>
        <end position="199"/>
    </location>
</feature>
<feature type="compositionally biased region" description="Polar residues" evidence="2">
    <location>
        <begin position="419"/>
        <end position="431"/>
    </location>
</feature>
<keyword evidence="1" id="KW-0862">Zinc</keyword>
<dbReference type="EMBL" id="JABDTM020020124">
    <property type="protein sequence ID" value="KAH0817185.1"/>
    <property type="molecule type" value="Genomic_DNA"/>
</dbReference>
<reference evidence="4" key="1">
    <citation type="journal article" date="2020" name="J Insects Food Feed">
        <title>The yellow mealworm (Tenebrio molitor) genome: a resource for the emerging insects as food and feed industry.</title>
        <authorList>
            <person name="Eriksson T."/>
            <person name="Andere A."/>
            <person name="Kelstrup H."/>
            <person name="Emery V."/>
            <person name="Picard C."/>
        </authorList>
    </citation>
    <scope>NUCLEOTIDE SEQUENCE</scope>
    <source>
        <strain evidence="4">Stoneville</strain>
        <tissue evidence="4">Whole head</tissue>
    </source>
</reference>
<dbReference type="InterPro" id="IPR005135">
    <property type="entry name" value="Endo/exonuclease/phosphatase"/>
</dbReference>
<name>A0A8J6HM82_TENMO</name>
<feature type="region of interest" description="Disordered" evidence="2">
    <location>
        <begin position="368"/>
        <end position="434"/>
    </location>
</feature>
<evidence type="ECO:0000313" key="4">
    <source>
        <dbReference type="EMBL" id="KAH0817185.1"/>
    </source>
</evidence>
<feature type="compositionally biased region" description="Polar residues" evidence="2">
    <location>
        <begin position="2004"/>
        <end position="2015"/>
    </location>
</feature>
<dbReference type="Proteomes" id="UP000719412">
    <property type="component" value="Unassembled WGS sequence"/>
</dbReference>
<dbReference type="CDD" id="cd01650">
    <property type="entry name" value="RT_nLTR_like"/>
    <property type="match status" value="1"/>
</dbReference>
<feature type="region of interest" description="Disordered" evidence="2">
    <location>
        <begin position="1968"/>
        <end position="2019"/>
    </location>
</feature>
<feature type="compositionally biased region" description="Basic and acidic residues" evidence="2">
    <location>
        <begin position="635"/>
        <end position="644"/>
    </location>
</feature>
<keyword evidence="5" id="KW-1185">Reference proteome</keyword>
<dbReference type="SUPFAM" id="SSF57756">
    <property type="entry name" value="Retrovirus zinc finger-like domains"/>
    <property type="match status" value="1"/>
</dbReference>
<dbReference type="InterPro" id="IPR001878">
    <property type="entry name" value="Znf_CCHC"/>
</dbReference>
<dbReference type="GO" id="GO:0003824">
    <property type="term" value="F:catalytic activity"/>
    <property type="evidence" value="ECO:0007669"/>
    <property type="project" value="InterPro"/>
</dbReference>
<dbReference type="InterPro" id="IPR006579">
    <property type="entry name" value="Pre_C2HC_dom"/>
</dbReference>
<accession>A0A8J6HM82</accession>
<dbReference type="GO" id="GO:0008270">
    <property type="term" value="F:zinc ion binding"/>
    <property type="evidence" value="ECO:0007669"/>
    <property type="project" value="UniProtKB-KW"/>
</dbReference>
<reference evidence="4" key="2">
    <citation type="submission" date="2021-08" db="EMBL/GenBank/DDBJ databases">
        <authorList>
            <person name="Eriksson T."/>
        </authorList>
    </citation>
    <scope>NUCLEOTIDE SEQUENCE</scope>
    <source>
        <strain evidence="4">Stoneville</strain>
        <tissue evidence="4">Whole head</tissue>
    </source>
</reference>
<feature type="region of interest" description="Disordered" evidence="2">
    <location>
        <begin position="1794"/>
        <end position="1833"/>
    </location>
</feature>